<protein>
    <submittedName>
        <fullName evidence="3">GerMN domain-containing protein</fullName>
    </submittedName>
</protein>
<evidence type="ECO:0000259" key="2">
    <source>
        <dbReference type="SMART" id="SM00909"/>
    </source>
</evidence>
<evidence type="ECO:0000256" key="1">
    <source>
        <dbReference type="SAM" id="MobiDB-lite"/>
    </source>
</evidence>
<dbReference type="Proteomes" id="UP001596524">
    <property type="component" value="Unassembled WGS sequence"/>
</dbReference>
<keyword evidence="4" id="KW-1185">Reference proteome</keyword>
<evidence type="ECO:0000313" key="4">
    <source>
        <dbReference type="Proteomes" id="UP001596524"/>
    </source>
</evidence>
<proteinExistence type="predicted"/>
<dbReference type="InterPro" id="IPR019606">
    <property type="entry name" value="GerMN"/>
</dbReference>
<organism evidence="3 4">
    <name type="scientific">Nocardioides astragali</name>
    <dbReference type="NCBI Taxonomy" id="1776736"/>
    <lineage>
        <taxon>Bacteria</taxon>
        <taxon>Bacillati</taxon>
        <taxon>Actinomycetota</taxon>
        <taxon>Actinomycetes</taxon>
        <taxon>Propionibacteriales</taxon>
        <taxon>Nocardioidaceae</taxon>
        <taxon>Nocardioides</taxon>
    </lineage>
</organism>
<sequence length="189" mass="19564">MPYELLEPDGHRGESGTALAPPLPERVPVVFWIRGDERLVPSAVETVSCVDGAEAVVRQVLDALTLSPTPEQWTAGLSSAIPSTAQLELMSTDDGVAEIELDPVTLGDPERLPLAVGQLVLSVTSAPGVDGVRLLTSGHIVDVPLPGGALAGRPVTADDYATLLPDRLLVSPHAVPTMSADIGCTSPAP</sequence>
<comment type="caution">
    <text evidence="3">The sequence shown here is derived from an EMBL/GenBank/DDBJ whole genome shotgun (WGS) entry which is preliminary data.</text>
</comment>
<gene>
    <name evidence="3" type="ORF">ACFQO6_06000</name>
</gene>
<accession>A0ABW2N132</accession>
<evidence type="ECO:0000313" key="3">
    <source>
        <dbReference type="EMBL" id="MFC7359816.1"/>
    </source>
</evidence>
<feature type="region of interest" description="Disordered" evidence="1">
    <location>
        <begin position="1"/>
        <end position="20"/>
    </location>
</feature>
<reference evidence="4" key="1">
    <citation type="journal article" date="2019" name="Int. J. Syst. Evol. Microbiol.">
        <title>The Global Catalogue of Microorganisms (GCM) 10K type strain sequencing project: providing services to taxonomists for standard genome sequencing and annotation.</title>
        <authorList>
            <consortium name="The Broad Institute Genomics Platform"/>
            <consortium name="The Broad Institute Genome Sequencing Center for Infectious Disease"/>
            <person name="Wu L."/>
            <person name="Ma J."/>
        </authorList>
    </citation>
    <scope>NUCLEOTIDE SEQUENCE [LARGE SCALE GENOMIC DNA]</scope>
    <source>
        <strain evidence="4">FCH27</strain>
    </source>
</reference>
<dbReference type="Pfam" id="PF10646">
    <property type="entry name" value="Germane"/>
    <property type="match status" value="1"/>
</dbReference>
<dbReference type="RefSeq" id="WP_255889931.1">
    <property type="nucleotide sequence ID" value="NZ_JAFMZM010000002.1"/>
</dbReference>
<name>A0ABW2N132_9ACTN</name>
<feature type="domain" description="GerMN" evidence="2">
    <location>
        <begin position="57"/>
        <end position="145"/>
    </location>
</feature>
<dbReference type="EMBL" id="JBHTCH010000004">
    <property type="protein sequence ID" value="MFC7359816.1"/>
    <property type="molecule type" value="Genomic_DNA"/>
</dbReference>
<dbReference type="SMART" id="SM00909">
    <property type="entry name" value="Germane"/>
    <property type="match status" value="1"/>
</dbReference>